<accession>A0A124HCR7</accession>
<dbReference type="AlphaFoldDB" id="A0A124HCR7"/>
<organism evidence="2 3">
    <name type="scientific">Streptomyces cellostaticus</name>
    <dbReference type="NCBI Taxonomy" id="67285"/>
    <lineage>
        <taxon>Bacteria</taxon>
        <taxon>Bacillati</taxon>
        <taxon>Actinomycetota</taxon>
        <taxon>Actinomycetes</taxon>
        <taxon>Kitasatosporales</taxon>
        <taxon>Streptomycetaceae</taxon>
        <taxon>Streptomyces</taxon>
    </lineage>
</organism>
<feature type="compositionally biased region" description="Low complexity" evidence="1">
    <location>
        <begin position="43"/>
        <end position="63"/>
    </location>
</feature>
<reference evidence="2 3" key="1">
    <citation type="submission" date="2015-10" db="EMBL/GenBank/DDBJ databases">
        <title>Draft genome sequence of Streptomyces cellostaticus DSM 40189, type strain for the species Streptomyces cellostaticus.</title>
        <authorList>
            <person name="Ruckert C."/>
            <person name="Winkler A."/>
            <person name="Kalinowski J."/>
            <person name="Kampfer P."/>
            <person name="Glaeser S."/>
        </authorList>
    </citation>
    <scope>NUCLEOTIDE SEQUENCE [LARGE SCALE GENOMIC DNA]</scope>
    <source>
        <strain evidence="2 3">DSM 40189</strain>
    </source>
</reference>
<evidence type="ECO:0000313" key="3">
    <source>
        <dbReference type="Proteomes" id="UP000054241"/>
    </source>
</evidence>
<proteinExistence type="predicted"/>
<feature type="compositionally biased region" description="Low complexity" evidence="1">
    <location>
        <begin position="16"/>
        <end position="27"/>
    </location>
</feature>
<protein>
    <submittedName>
        <fullName evidence="2">Uncharacterized protein</fullName>
    </submittedName>
</protein>
<dbReference type="EMBL" id="LMWL01000031">
    <property type="protein sequence ID" value="KUM95243.1"/>
    <property type="molecule type" value="Genomic_DNA"/>
</dbReference>
<keyword evidence="3" id="KW-1185">Reference proteome</keyword>
<evidence type="ECO:0000256" key="1">
    <source>
        <dbReference type="SAM" id="MobiDB-lite"/>
    </source>
</evidence>
<dbReference type="Proteomes" id="UP000054241">
    <property type="component" value="Unassembled WGS sequence"/>
</dbReference>
<gene>
    <name evidence="2" type="ORF">AQI88_17790</name>
</gene>
<comment type="caution">
    <text evidence="2">The sequence shown here is derived from an EMBL/GenBank/DDBJ whole genome shotgun (WGS) entry which is preliminary data.</text>
</comment>
<name>A0A124HCR7_9ACTN</name>
<sequence length="63" mass="6577">MIAARCERTVSRPIITRTTVTTSGPSTEQTCRRPSRRERTSPAGFSEASSANAAAAGTCAHPG</sequence>
<evidence type="ECO:0000313" key="2">
    <source>
        <dbReference type="EMBL" id="KUM95243.1"/>
    </source>
</evidence>
<feature type="region of interest" description="Disordered" evidence="1">
    <location>
        <begin position="16"/>
        <end position="63"/>
    </location>
</feature>